<evidence type="ECO:0000256" key="3">
    <source>
        <dbReference type="ARBA" id="ARBA00022692"/>
    </source>
</evidence>
<proteinExistence type="predicted"/>
<keyword evidence="4 6" id="KW-1133">Transmembrane helix</keyword>
<dbReference type="PRINTS" id="PR01036">
    <property type="entry name" value="TCRTETB"/>
</dbReference>
<dbReference type="Proteomes" id="UP000247476">
    <property type="component" value="Unassembled WGS sequence"/>
</dbReference>
<dbReference type="Gene3D" id="1.20.1250.20">
    <property type="entry name" value="MFS general substrate transporter like domains"/>
    <property type="match status" value="1"/>
</dbReference>
<keyword evidence="9" id="KW-1185">Reference proteome</keyword>
<accession>A0A2V5KBN6</accession>
<feature type="transmembrane region" description="Helical" evidence="6">
    <location>
        <begin position="401"/>
        <end position="425"/>
    </location>
</feature>
<name>A0A2V5KBN6_9BACL</name>
<dbReference type="PANTHER" id="PTHR23501">
    <property type="entry name" value="MAJOR FACILITATOR SUPERFAMILY"/>
    <property type="match status" value="1"/>
</dbReference>
<gene>
    <name evidence="8" type="ORF">DLM86_05220</name>
</gene>
<feature type="transmembrane region" description="Helical" evidence="6">
    <location>
        <begin position="340"/>
        <end position="360"/>
    </location>
</feature>
<feature type="transmembrane region" description="Helical" evidence="6">
    <location>
        <begin position="99"/>
        <end position="124"/>
    </location>
</feature>
<dbReference type="PROSITE" id="PS00216">
    <property type="entry name" value="SUGAR_TRANSPORT_1"/>
    <property type="match status" value="1"/>
</dbReference>
<feature type="transmembrane region" description="Helical" evidence="6">
    <location>
        <begin position="184"/>
        <end position="204"/>
    </location>
</feature>
<dbReference type="CDD" id="cd17321">
    <property type="entry name" value="MFS_MMR_MDR_like"/>
    <property type="match status" value="1"/>
</dbReference>
<dbReference type="Pfam" id="PF07690">
    <property type="entry name" value="MFS_1"/>
    <property type="match status" value="1"/>
</dbReference>
<dbReference type="AlphaFoldDB" id="A0A2V5KBN6"/>
<feature type="transmembrane region" description="Helical" evidence="6">
    <location>
        <begin position="239"/>
        <end position="256"/>
    </location>
</feature>
<dbReference type="InterPro" id="IPR036259">
    <property type="entry name" value="MFS_trans_sf"/>
</dbReference>
<evidence type="ECO:0000256" key="6">
    <source>
        <dbReference type="SAM" id="Phobius"/>
    </source>
</evidence>
<comment type="caution">
    <text evidence="8">The sequence shown here is derived from an EMBL/GenBank/DDBJ whole genome shotgun (WGS) entry which is preliminary data.</text>
</comment>
<evidence type="ECO:0000256" key="2">
    <source>
        <dbReference type="ARBA" id="ARBA00022448"/>
    </source>
</evidence>
<dbReference type="InterPro" id="IPR005829">
    <property type="entry name" value="Sugar_transporter_CS"/>
</dbReference>
<evidence type="ECO:0000256" key="4">
    <source>
        <dbReference type="ARBA" id="ARBA00022989"/>
    </source>
</evidence>
<feature type="transmembrane region" description="Helical" evidence="6">
    <location>
        <begin position="276"/>
        <end position="299"/>
    </location>
</feature>
<feature type="transmembrane region" description="Helical" evidence="6">
    <location>
        <begin position="216"/>
        <end position="233"/>
    </location>
</feature>
<dbReference type="EMBL" id="QJVJ01000002">
    <property type="protein sequence ID" value="PYI56382.1"/>
    <property type="molecule type" value="Genomic_DNA"/>
</dbReference>
<dbReference type="PANTHER" id="PTHR23501:SF190">
    <property type="entry name" value="MAJOR FACILITATOR SUPERFAMILY MFS_1"/>
    <property type="match status" value="1"/>
</dbReference>
<feature type="transmembrane region" description="Helical" evidence="6">
    <location>
        <begin position="130"/>
        <end position="149"/>
    </location>
</feature>
<dbReference type="InterPro" id="IPR020846">
    <property type="entry name" value="MFS_dom"/>
</dbReference>
<keyword evidence="2" id="KW-0813">Transport</keyword>
<feature type="transmembrane region" description="Helical" evidence="6">
    <location>
        <begin position="67"/>
        <end position="87"/>
    </location>
</feature>
<dbReference type="InterPro" id="IPR011701">
    <property type="entry name" value="MFS"/>
</dbReference>
<keyword evidence="3 6" id="KW-0812">Transmembrane</keyword>
<feature type="domain" description="Major facilitator superfamily (MFS) profile" evidence="7">
    <location>
        <begin position="32"/>
        <end position="457"/>
    </location>
</feature>
<dbReference type="GO" id="GO:0022857">
    <property type="term" value="F:transmembrane transporter activity"/>
    <property type="evidence" value="ECO:0007669"/>
    <property type="project" value="InterPro"/>
</dbReference>
<evidence type="ECO:0000256" key="5">
    <source>
        <dbReference type="ARBA" id="ARBA00023136"/>
    </source>
</evidence>
<feature type="transmembrane region" description="Helical" evidence="6">
    <location>
        <begin position="431"/>
        <end position="452"/>
    </location>
</feature>
<feature type="transmembrane region" description="Helical" evidence="6">
    <location>
        <begin position="311"/>
        <end position="333"/>
    </location>
</feature>
<dbReference type="PROSITE" id="PS50850">
    <property type="entry name" value="MFS"/>
    <property type="match status" value="1"/>
</dbReference>
<sequence length="461" mass="47914">MNYKRNQRSSDIMNQEAIAPAQPAEGLSTRMTVFTFLLGIFMGALDHGIVGPALSSILAEFGIGASWGVWSFTAYTLLFAVSIPVLGKLSDRFGRKRTYAAGIVLFAAGSLIAAFAPTFTVFLIGRAVQAIGTGGIFPITGAQIAMSYPPERRGKMLGLIGMIFGLGTILGPVLGGLIVERMDWQWIFLINVPISIVILLLLSAVRQSQPVVRKPIDFAGIALLTVLILSVMLGITLEQVTFVAVGVVLIPLLVAVERRSADPVMNLSYFTRSNTLTLLVSSMISGFVMASATNMIPFFSETVLGLDKGAAGMSVAPLAVASAAASLVGGFLVDKAGAKRVLLLGFAITLAAGAAMAFGVGSTAVFYPVTAALGFGIGIVVGAPLNMLILQAVDPKETGTAVGYISLFRSLGSTMGPTVAGLLLALFDNGFAVLFTISAGVSAVGLGLLILVHKTKRPAAP</sequence>
<evidence type="ECO:0000256" key="1">
    <source>
        <dbReference type="ARBA" id="ARBA00004651"/>
    </source>
</evidence>
<feature type="transmembrane region" description="Helical" evidence="6">
    <location>
        <begin position="366"/>
        <end position="389"/>
    </location>
</feature>
<reference evidence="8 9" key="1">
    <citation type="submission" date="2018-05" db="EMBL/GenBank/DDBJ databases">
        <title>Paenibacillus flagellatus sp. nov., isolated from selenium mineral soil.</title>
        <authorList>
            <person name="Dai X."/>
        </authorList>
    </citation>
    <scope>NUCLEOTIDE SEQUENCE [LARGE SCALE GENOMIC DNA]</scope>
    <source>
        <strain evidence="8 9">DXL2</strain>
    </source>
</reference>
<dbReference type="Gene3D" id="1.20.1720.10">
    <property type="entry name" value="Multidrug resistance protein D"/>
    <property type="match status" value="1"/>
</dbReference>
<comment type="subcellular location">
    <subcellularLocation>
        <location evidence="1">Cell membrane</location>
        <topology evidence="1">Multi-pass membrane protein</topology>
    </subcellularLocation>
</comment>
<keyword evidence="5 6" id="KW-0472">Membrane</keyword>
<feature type="transmembrane region" description="Helical" evidence="6">
    <location>
        <begin position="33"/>
        <end position="55"/>
    </location>
</feature>
<protein>
    <recommendedName>
        <fullName evidence="7">Major facilitator superfamily (MFS) profile domain-containing protein</fullName>
    </recommendedName>
</protein>
<evidence type="ECO:0000259" key="7">
    <source>
        <dbReference type="PROSITE" id="PS50850"/>
    </source>
</evidence>
<dbReference type="SUPFAM" id="SSF103473">
    <property type="entry name" value="MFS general substrate transporter"/>
    <property type="match status" value="1"/>
</dbReference>
<dbReference type="GO" id="GO:0005886">
    <property type="term" value="C:plasma membrane"/>
    <property type="evidence" value="ECO:0007669"/>
    <property type="project" value="UniProtKB-SubCell"/>
</dbReference>
<evidence type="ECO:0000313" key="8">
    <source>
        <dbReference type="EMBL" id="PYI56382.1"/>
    </source>
</evidence>
<evidence type="ECO:0000313" key="9">
    <source>
        <dbReference type="Proteomes" id="UP000247476"/>
    </source>
</evidence>
<feature type="transmembrane region" description="Helical" evidence="6">
    <location>
        <begin position="156"/>
        <end position="178"/>
    </location>
</feature>
<organism evidence="8 9">
    <name type="scientific">Paenibacillus flagellatus</name>
    <dbReference type="NCBI Taxonomy" id="2211139"/>
    <lineage>
        <taxon>Bacteria</taxon>
        <taxon>Bacillati</taxon>
        <taxon>Bacillota</taxon>
        <taxon>Bacilli</taxon>
        <taxon>Bacillales</taxon>
        <taxon>Paenibacillaceae</taxon>
        <taxon>Paenibacillus</taxon>
    </lineage>
</organism>